<feature type="region of interest" description="Disordered" evidence="1">
    <location>
        <begin position="188"/>
        <end position="271"/>
    </location>
</feature>
<evidence type="ECO:0000313" key="2">
    <source>
        <dbReference type="Proteomes" id="UP000286641"/>
    </source>
</evidence>
<evidence type="ECO:0000313" key="3">
    <source>
        <dbReference type="RefSeq" id="XP_025725360.1"/>
    </source>
</evidence>
<dbReference type="InParanoid" id="A0A3Q7NUT1"/>
<accession>A0A3Q7NUT1</accession>
<reference evidence="3" key="2">
    <citation type="submission" date="2025-08" db="UniProtKB">
        <authorList>
            <consortium name="RefSeq"/>
        </authorList>
    </citation>
    <scope>IDENTIFICATION</scope>
    <source>
        <tissue evidence="3">Blood</tissue>
    </source>
</reference>
<gene>
    <name evidence="3" type="primary">LOC112822155</name>
</gene>
<dbReference type="Proteomes" id="UP000286641">
    <property type="component" value="Unplaced"/>
</dbReference>
<proteinExistence type="predicted"/>
<feature type="compositionally biased region" description="Basic residues" evidence="1">
    <location>
        <begin position="201"/>
        <end position="211"/>
    </location>
</feature>
<sequence>MPALGKVGPRPGCLRRAFSSGRTGRLGRESGCGGGRGGEKVLPQGLEGARVSTARRSASPRGLHRRGGGRVQPAPRPHLLLRLCRREGSSGAFFLVPRTRAGSSGPEGRGRGCRVLAAVGSWPPPRSGWCLKARKGLSLPFPWGPPYELRPLPARLPGAKARGFSATRCPGPILLKSPLPRRAGGWEGVAGERSFSPPQRRPFRWRRLGLHGRREPPRPLLPGRTRAEERSARTQAPAARRPGRRPGRRGWRRSRWLQGARAAPRPGSHPFPLALARNVGL</sequence>
<reference key="1">
    <citation type="submission" date="2019-01" db="UniProtKB">
        <authorList>
            <consortium name="RefSeq"/>
        </authorList>
    </citation>
    <scope>IDENTIFICATION</scope>
</reference>
<feature type="compositionally biased region" description="Basic residues" evidence="1">
    <location>
        <begin position="241"/>
        <end position="255"/>
    </location>
</feature>
<dbReference type="AlphaFoldDB" id="A0A3Q7NUT1"/>
<protein>
    <submittedName>
        <fullName evidence="3">Uncharacterized protein LOC112822155</fullName>
    </submittedName>
</protein>
<feature type="region of interest" description="Disordered" evidence="1">
    <location>
        <begin position="1"/>
        <end position="75"/>
    </location>
</feature>
<name>A0A3Q7NUT1_CALUR</name>
<evidence type="ECO:0000256" key="1">
    <source>
        <dbReference type="SAM" id="MobiDB-lite"/>
    </source>
</evidence>
<keyword evidence="2" id="KW-1185">Reference proteome</keyword>
<dbReference type="RefSeq" id="XP_025725360.1">
    <property type="nucleotide sequence ID" value="XM_025869575.1"/>
</dbReference>
<organism evidence="2 3">
    <name type="scientific">Callorhinus ursinus</name>
    <name type="common">Northern fur seal</name>
    <dbReference type="NCBI Taxonomy" id="34884"/>
    <lineage>
        <taxon>Eukaryota</taxon>
        <taxon>Metazoa</taxon>
        <taxon>Chordata</taxon>
        <taxon>Craniata</taxon>
        <taxon>Vertebrata</taxon>
        <taxon>Euteleostomi</taxon>
        <taxon>Mammalia</taxon>
        <taxon>Eutheria</taxon>
        <taxon>Laurasiatheria</taxon>
        <taxon>Carnivora</taxon>
        <taxon>Caniformia</taxon>
        <taxon>Pinnipedia</taxon>
        <taxon>Otariidae</taxon>
        <taxon>Callorhinus</taxon>
    </lineage>
</organism>